<keyword evidence="1" id="KW-0413">Isomerase</keyword>
<dbReference type="GO" id="GO:0003755">
    <property type="term" value="F:peptidyl-prolyl cis-trans isomerase activity"/>
    <property type="evidence" value="ECO:0007669"/>
    <property type="project" value="UniProtKB-KW"/>
</dbReference>
<dbReference type="EC" id="5.2.1.8" evidence="1"/>
<dbReference type="GO" id="GO:0009579">
    <property type="term" value="C:thylakoid"/>
    <property type="evidence" value="ECO:0007669"/>
    <property type="project" value="TreeGrafter"/>
</dbReference>
<dbReference type="AlphaFoldDB" id="A0A835XRC4"/>
<evidence type="ECO:0000313" key="5">
    <source>
        <dbReference type="Proteomes" id="UP000612055"/>
    </source>
</evidence>
<comment type="caution">
    <text evidence="4">The sequence shown here is derived from an EMBL/GenBank/DDBJ whole genome shotgun (WGS) entry which is preliminary data.</text>
</comment>
<dbReference type="Gene3D" id="3.10.50.40">
    <property type="match status" value="1"/>
</dbReference>
<dbReference type="InterPro" id="IPR046357">
    <property type="entry name" value="PPIase_dom_sf"/>
</dbReference>
<evidence type="ECO:0000313" key="4">
    <source>
        <dbReference type="EMBL" id="KAG2488671.1"/>
    </source>
</evidence>
<dbReference type="SUPFAM" id="SSF54534">
    <property type="entry name" value="FKBP-like"/>
    <property type="match status" value="1"/>
</dbReference>
<dbReference type="PANTHER" id="PTHR47717">
    <property type="entry name" value="PEPTIDYL-PROLYL CIS-TRANS ISOMERASE FKBP19, CHLOROPLASTIC"/>
    <property type="match status" value="1"/>
</dbReference>
<keyword evidence="5" id="KW-1185">Reference proteome</keyword>
<dbReference type="InterPro" id="IPR001179">
    <property type="entry name" value="PPIase_FKBP_dom"/>
</dbReference>
<protein>
    <recommendedName>
        <fullName evidence="1">peptidylprolyl isomerase</fullName>
        <ecNumber evidence="1">5.2.1.8</ecNumber>
    </recommendedName>
</protein>
<dbReference type="GO" id="GO:0009507">
    <property type="term" value="C:chloroplast"/>
    <property type="evidence" value="ECO:0007669"/>
    <property type="project" value="TreeGrafter"/>
</dbReference>
<dbReference type="PANTHER" id="PTHR47717:SF1">
    <property type="entry name" value="PEPTIDYL-PROLYL CIS-TRANS ISOMERASE FKBP19, CHLOROPLASTIC"/>
    <property type="match status" value="1"/>
</dbReference>
<dbReference type="InterPro" id="IPR006311">
    <property type="entry name" value="TAT_signal"/>
</dbReference>
<reference evidence="4" key="1">
    <citation type="journal article" date="2020" name="bioRxiv">
        <title>Comparative genomics of Chlamydomonas.</title>
        <authorList>
            <person name="Craig R.J."/>
            <person name="Hasan A.R."/>
            <person name="Ness R.W."/>
            <person name="Keightley P.D."/>
        </authorList>
    </citation>
    <scope>NUCLEOTIDE SEQUENCE</scope>
    <source>
        <strain evidence="4">CCAP 11/70</strain>
    </source>
</reference>
<gene>
    <name evidence="4" type="ORF">HYH03_012832</name>
</gene>
<sequence>MRQQTRSQTRRGAFGSSSARPAARMHCVAAASPREEPSHTMARRSLLAGAALLLPAAAGAGLPAPSRATEGISKYEPMDALKGKDYGKPRMRYKDYTETESGLQYQDLKAGDGESPQPGDLCIVDWDGYTIGYYGRPFEARNKPKGSSFAGDKDFYRFVLGEGKVIPGFEEAVSGMKPGGIRRIVVPVELGYPAEDWRRLGPKPSTFAGDRALDFVLSNRGMIDKTLLFDIELVRVDRK</sequence>
<dbReference type="OrthoDB" id="77911at2759"/>
<keyword evidence="1" id="KW-0697">Rotamase</keyword>
<dbReference type="Proteomes" id="UP000612055">
    <property type="component" value="Unassembled WGS sequence"/>
</dbReference>
<dbReference type="Pfam" id="PF00254">
    <property type="entry name" value="FKBP_C"/>
    <property type="match status" value="1"/>
</dbReference>
<dbReference type="PROSITE" id="PS51318">
    <property type="entry name" value="TAT"/>
    <property type="match status" value="1"/>
</dbReference>
<name>A0A835XRC4_9CHLO</name>
<organism evidence="4 5">
    <name type="scientific">Edaphochlamys debaryana</name>
    <dbReference type="NCBI Taxonomy" id="47281"/>
    <lineage>
        <taxon>Eukaryota</taxon>
        <taxon>Viridiplantae</taxon>
        <taxon>Chlorophyta</taxon>
        <taxon>core chlorophytes</taxon>
        <taxon>Chlorophyceae</taxon>
        <taxon>CS clade</taxon>
        <taxon>Chlamydomonadales</taxon>
        <taxon>Chlamydomonadales incertae sedis</taxon>
        <taxon>Edaphochlamys</taxon>
    </lineage>
</organism>
<evidence type="ECO:0000259" key="3">
    <source>
        <dbReference type="PROSITE" id="PS50059"/>
    </source>
</evidence>
<feature type="domain" description="PPIase FKBP-type" evidence="3">
    <location>
        <begin position="119"/>
        <end position="237"/>
    </location>
</feature>
<feature type="region of interest" description="Disordered" evidence="2">
    <location>
        <begin position="1"/>
        <end position="42"/>
    </location>
</feature>
<dbReference type="EMBL" id="JAEHOE010000081">
    <property type="protein sequence ID" value="KAG2488671.1"/>
    <property type="molecule type" value="Genomic_DNA"/>
</dbReference>
<comment type="catalytic activity">
    <reaction evidence="1">
        <text>[protein]-peptidylproline (omega=180) = [protein]-peptidylproline (omega=0)</text>
        <dbReference type="Rhea" id="RHEA:16237"/>
        <dbReference type="Rhea" id="RHEA-COMP:10747"/>
        <dbReference type="Rhea" id="RHEA-COMP:10748"/>
        <dbReference type="ChEBI" id="CHEBI:83833"/>
        <dbReference type="ChEBI" id="CHEBI:83834"/>
        <dbReference type="EC" id="5.2.1.8"/>
    </reaction>
</comment>
<dbReference type="PROSITE" id="PS50059">
    <property type="entry name" value="FKBP_PPIASE"/>
    <property type="match status" value="1"/>
</dbReference>
<evidence type="ECO:0000256" key="1">
    <source>
        <dbReference type="PROSITE-ProRule" id="PRU00277"/>
    </source>
</evidence>
<accession>A0A835XRC4</accession>
<proteinExistence type="predicted"/>
<dbReference type="InterPro" id="IPR044208">
    <property type="entry name" value="FKBP19-like"/>
</dbReference>
<evidence type="ECO:0000256" key="2">
    <source>
        <dbReference type="SAM" id="MobiDB-lite"/>
    </source>
</evidence>